<evidence type="ECO:0000256" key="1">
    <source>
        <dbReference type="SAM" id="MobiDB-lite"/>
    </source>
</evidence>
<sequence>MRPLLRSGPRPGRYEVPLPEGSLGPVGSAPSLPTPSPWDLSRARAEGRHHVARASCPLPEGLGPRALPCQGRPFPESKAASPPSTSEGIGSLADATRGGQHPPHLDALAKRHVQQ</sequence>
<dbReference type="EMBL" id="JASSZA010000006">
    <property type="protein sequence ID" value="KAK2108045.1"/>
    <property type="molecule type" value="Genomic_DNA"/>
</dbReference>
<comment type="caution">
    <text evidence="2">The sequence shown here is derived from an EMBL/GenBank/DDBJ whole genome shotgun (WGS) entry which is preliminary data.</text>
</comment>
<proteinExistence type="predicted"/>
<reference evidence="2 3" key="1">
    <citation type="submission" date="2023-05" db="EMBL/GenBank/DDBJ databases">
        <title>B98-5 Cell Line De Novo Hybrid Assembly: An Optical Mapping Approach.</title>
        <authorList>
            <person name="Kananen K."/>
            <person name="Auerbach J.A."/>
            <person name="Kautto E."/>
            <person name="Blachly J.S."/>
        </authorList>
    </citation>
    <scope>NUCLEOTIDE SEQUENCE [LARGE SCALE GENOMIC DNA]</scope>
    <source>
        <strain evidence="2">B95-8</strain>
        <tissue evidence="2">Cell line</tissue>
    </source>
</reference>
<feature type="compositionally biased region" description="Low complexity" evidence="1">
    <location>
        <begin position="1"/>
        <end position="11"/>
    </location>
</feature>
<feature type="region of interest" description="Disordered" evidence="1">
    <location>
        <begin position="1"/>
        <end position="115"/>
    </location>
</feature>
<dbReference type="Proteomes" id="UP001266305">
    <property type="component" value="Unassembled WGS sequence"/>
</dbReference>
<accession>A0ABQ9VG32</accession>
<evidence type="ECO:0000313" key="3">
    <source>
        <dbReference type="Proteomes" id="UP001266305"/>
    </source>
</evidence>
<name>A0ABQ9VG32_SAGOE</name>
<organism evidence="2 3">
    <name type="scientific">Saguinus oedipus</name>
    <name type="common">Cotton-top tamarin</name>
    <name type="synonym">Oedipomidas oedipus</name>
    <dbReference type="NCBI Taxonomy" id="9490"/>
    <lineage>
        <taxon>Eukaryota</taxon>
        <taxon>Metazoa</taxon>
        <taxon>Chordata</taxon>
        <taxon>Craniata</taxon>
        <taxon>Vertebrata</taxon>
        <taxon>Euteleostomi</taxon>
        <taxon>Mammalia</taxon>
        <taxon>Eutheria</taxon>
        <taxon>Euarchontoglires</taxon>
        <taxon>Primates</taxon>
        <taxon>Haplorrhini</taxon>
        <taxon>Platyrrhini</taxon>
        <taxon>Cebidae</taxon>
        <taxon>Callitrichinae</taxon>
        <taxon>Saguinus</taxon>
    </lineage>
</organism>
<gene>
    <name evidence="2" type="ORF">P7K49_013210</name>
</gene>
<keyword evidence="3" id="KW-1185">Reference proteome</keyword>
<evidence type="ECO:0000313" key="2">
    <source>
        <dbReference type="EMBL" id="KAK2108045.1"/>
    </source>
</evidence>
<protein>
    <submittedName>
        <fullName evidence="2">Uncharacterized protein</fullName>
    </submittedName>
</protein>